<dbReference type="Pfam" id="PF00005">
    <property type="entry name" value="ABC_tran"/>
    <property type="match status" value="1"/>
</dbReference>
<evidence type="ECO:0000313" key="8">
    <source>
        <dbReference type="EMBL" id="MCM4080003.1"/>
    </source>
</evidence>
<dbReference type="PROSITE" id="PS50893">
    <property type="entry name" value="ABC_TRANSPORTER_2"/>
    <property type="match status" value="1"/>
</dbReference>
<proteinExistence type="predicted"/>
<feature type="domain" description="ABC transporter" evidence="6">
    <location>
        <begin position="311"/>
        <end position="545"/>
    </location>
</feature>
<evidence type="ECO:0000256" key="4">
    <source>
        <dbReference type="ARBA" id="ARBA00023136"/>
    </source>
</evidence>
<gene>
    <name evidence="8" type="ORF">LXN57_20705</name>
</gene>
<dbReference type="Pfam" id="PF00664">
    <property type="entry name" value="ABC_membrane"/>
    <property type="match status" value="1"/>
</dbReference>
<keyword evidence="2 5" id="KW-0812">Transmembrane</keyword>
<evidence type="ECO:0000313" key="9">
    <source>
        <dbReference type="Proteomes" id="UP001523216"/>
    </source>
</evidence>
<organism evidence="8 9">
    <name type="scientific">Paractinoplanes hotanensis</name>
    <dbReference type="NCBI Taxonomy" id="2906497"/>
    <lineage>
        <taxon>Bacteria</taxon>
        <taxon>Bacillati</taxon>
        <taxon>Actinomycetota</taxon>
        <taxon>Actinomycetes</taxon>
        <taxon>Micromonosporales</taxon>
        <taxon>Micromonosporaceae</taxon>
        <taxon>Paractinoplanes</taxon>
    </lineage>
</organism>
<keyword evidence="8" id="KW-0547">Nucleotide-binding</keyword>
<dbReference type="PANTHER" id="PTHR43394:SF1">
    <property type="entry name" value="ATP-BINDING CASSETTE SUB-FAMILY B MEMBER 10, MITOCHONDRIAL"/>
    <property type="match status" value="1"/>
</dbReference>
<reference evidence="8 9" key="1">
    <citation type="submission" date="2022-06" db="EMBL/GenBank/DDBJ databases">
        <title>Actinoplanes abujensis sp. nov., isolated from Nigerian arid soil.</title>
        <authorList>
            <person name="Ding P."/>
        </authorList>
    </citation>
    <scope>NUCLEOTIDE SEQUENCE [LARGE SCALE GENOMIC DNA]</scope>
    <source>
        <strain evidence="9">TRM88002</strain>
    </source>
</reference>
<dbReference type="InterPro" id="IPR027417">
    <property type="entry name" value="P-loop_NTPase"/>
</dbReference>
<dbReference type="PROSITE" id="PS00211">
    <property type="entry name" value="ABC_TRANSPORTER_1"/>
    <property type="match status" value="1"/>
</dbReference>
<dbReference type="InterPro" id="IPR003439">
    <property type="entry name" value="ABC_transporter-like_ATP-bd"/>
</dbReference>
<evidence type="ECO:0000259" key="7">
    <source>
        <dbReference type="PROSITE" id="PS50929"/>
    </source>
</evidence>
<feature type="transmembrane region" description="Helical" evidence="5">
    <location>
        <begin position="144"/>
        <end position="165"/>
    </location>
</feature>
<evidence type="ECO:0000259" key="6">
    <source>
        <dbReference type="PROSITE" id="PS50893"/>
    </source>
</evidence>
<dbReference type="InterPro" id="IPR011527">
    <property type="entry name" value="ABC1_TM_dom"/>
</dbReference>
<dbReference type="PROSITE" id="PS50929">
    <property type="entry name" value="ABC_TM1F"/>
    <property type="match status" value="1"/>
</dbReference>
<dbReference type="CDD" id="cd07346">
    <property type="entry name" value="ABC_6TM_exporters"/>
    <property type="match status" value="1"/>
</dbReference>
<dbReference type="SUPFAM" id="SSF90123">
    <property type="entry name" value="ABC transporter transmembrane region"/>
    <property type="match status" value="1"/>
</dbReference>
<accession>A0ABT0Y1U2</accession>
<dbReference type="InterPro" id="IPR017871">
    <property type="entry name" value="ABC_transporter-like_CS"/>
</dbReference>
<keyword evidence="3 5" id="KW-1133">Transmembrane helix</keyword>
<keyword evidence="8" id="KW-0067">ATP-binding</keyword>
<dbReference type="InterPro" id="IPR039421">
    <property type="entry name" value="Type_1_exporter"/>
</dbReference>
<feature type="transmembrane region" description="Helical" evidence="5">
    <location>
        <begin position="119"/>
        <end position="138"/>
    </location>
</feature>
<dbReference type="InterPro" id="IPR036640">
    <property type="entry name" value="ABC1_TM_sf"/>
</dbReference>
<name>A0ABT0Y1U2_9ACTN</name>
<comment type="subcellular location">
    <subcellularLocation>
        <location evidence="1">Cell membrane</location>
        <topology evidence="1">Multi-pass membrane protein</topology>
    </subcellularLocation>
</comment>
<evidence type="ECO:0000256" key="2">
    <source>
        <dbReference type="ARBA" id="ARBA00022692"/>
    </source>
</evidence>
<feature type="domain" description="ABC transmembrane type-1" evidence="7">
    <location>
        <begin position="13"/>
        <end position="293"/>
    </location>
</feature>
<dbReference type="Gene3D" id="3.40.50.300">
    <property type="entry name" value="P-loop containing nucleotide triphosphate hydrolases"/>
    <property type="match status" value="1"/>
</dbReference>
<evidence type="ECO:0000256" key="3">
    <source>
        <dbReference type="ARBA" id="ARBA00022989"/>
    </source>
</evidence>
<feature type="transmembrane region" description="Helical" evidence="5">
    <location>
        <begin position="236"/>
        <end position="258"/>
    </location>
</feature>
<feature type="transmembrane region" description="Helical" evidence="5">
    <location>
        <begin position="48"/>
        <end position="66"/>
    </location>
</feature>
<evidence type="ECO:0000256" key="5">
    <source>
        <dbReference type="SAM" id="Phobius"/>
    </source>
</evidence>
<dbReference type="Gene3D" id="1.20.1560.10">
    <property type="entry name" value="ABC transporter type 1, transmembrane domain"/>
    <property type="match status" value="1"/>
</dbReference>
<dbReference type="EMBL" id="JAMQOL010000027">
    <property type="protein sequence ID" value="MCM4080003.1"/>
    <property type="molecule type" value="Genomic_DNA"/>
</dbReference>
<dbReference type="PANTHER" id="PTHR43394">
    <property type="entry name" value="ATP-DEPENDENT PERMEASE MDL1, MITOCHONDRIAL"/>
    <property type="match status" value="1"/>
</dbReference>
<evidence type="ECO:0000256" key="1">
    <source>
        <dbReference type="ARBA" id="ARBA00004651"/>
    </source>
</evidence>
<dbReference type="RefSeq" id="WP_251799812.1">
    <property type="nucleotide sequence ID" value="NZ_JAMQOL010000027.1"/>
</dbReference>
<sequence>MKPALTKQRRPIATGALLATLHQAGEVSVPFLIGVIIDRAVDGGVGDLFLWLGVLGAVYIGLSYSFRYGARAGARASEQAAHDLRLQVTRRVLHNRGGAEEGRLPGALVSIATSDTARVGGVAVAIVYGTAAVVAVVFTAVLLLWISIPLGLLVLLGLPPLMWLSQFIGKPLEERSETEQEHAAEASGVAADLVEGLRVVKGLRAEEAAVSRYRKRSQVALAATVRSARTEAAYQGVVLTVSGLFLAVIATVGGILAVRGEITVGQLISSVGLAQFLVGPLSTFGWVGADFAQARASSRRIEAVLSAPVAVTGGDATPVTPVKGQIDLRVRDVALKIAAGETVGIVATDAAAAELLRLLSRSSDPADGVVELDGVTLASLEPEDLRAAVLAVEHHTELFDGTIRAAVSLDRAEPATVDAAMAAADADEVARGLPDGLDAVLGDGARTLSGGQRQRIALARALATEAPVLVLHDPTTAVDAVTEARIAARLRQMREGRTTILVTTSPALLAVTDRVVFLHDGAVRAEGTHGDLAAGDETYRETVLA</sequence>
<dbReference type="SUPFAM" id="SSF52540">
    <property type="entry name" value="P-loop containing nucleoside triphosphate hydrolases"/>
    <property type="match status" value="1"/>
</dbReference>
<protein>
    <submittedName>
        <fullName evidence="8">ABC transporter ATP-binding protein/permease</fullName>
    </submittedName>
</protein>
<keyword evidence="9" id="KW-1185">Reference proteome</keyword>
<dbReference type="Proteomes" id="UP001523216">
    <property type="component" value="Unassembled WGS sequence"/>
</dbReference>
<keyword evidence="4 5" id="KW-0472">Membrane</keyword>
<dbReference type="GO" id="GO:0005524">
    <property type="term" value="F:ATP binding"/>
    <property type="evidence" value="ECO:0007669"/>
    <property type="project" value="UniProtKB-KW"/>
</dbReference>
<comment type="caution">
    <text evidence="8">The sequence shown here is derived from an EMBL/GenBank/DDBJ whole genome shotgun (WGS) entry which is preliminary data.</text>
</comment>